<evidence type="ECO:0000313" key="2">
    <source>
        <dbReference type="EMBL" id="KAH7319798.1"/>
    </source>
</evidence>
<feature type="region of interest" description="Disordered" evidence="1">
    <location>
        <begin position="35"/>
        <end position="85"/>
    </location>
</feature>
<reference evidence="2" key="1">
    <citation type="journal article" date="2021" name="Nat. Commun.">
        <title>Genetic determinants of endophytism in the Arabidopsis root mycobiome.</title>
        <authorList>
            <person name="Mesny F."/>
            <person name="Miyauchi S."/>
            <person name="Thiergart T."/>
            <person name="Pickel B."/>
            <person name="Atanasova L."/>
            <person name="Karlsson M."/>
            <person name="Huettel B."/>
            <person name="Barry K.W."/>
            <person name="Haridas S."/>
            <person name="Chen C."/>
            <person name="Bauer D."/>
            <person name="Andreopoulos W."/>
            <person name="Pangilinan J."/>
            <person name="LaButti K."/>
            <person name="Riley R."/>
            <person name="Lipzen A."/>
            <person name="Clum A."/>
            <person name="Drula E."/>
            <person name="Henrissat B."/>
            <person name="Kohler A."/>
            <person name="Grigoriev I.V."/>
            <person name="Martin F.M."/>
            <person name="Hacquard S."/>
        </authorList>
    </citation>
    <scope>NUCLEOTIDE SEQUENCE</scope>
    <source>
        <strain evidence="2">MPI-CAGE-CH-0235</strain>
    </source>
</reference>
<protein>
    <submittedName>
        <fullName evidence="2">Uncharacterized protein</fullName>
    </submittedName>
</protein>
<evidence type="ECO:0000313" key="3">
    <source>
        <dbReference type="Proteomes" id="UP000813444"/>
    </source>
</evidence>
<comment type="caution">
    <text evidence="2">The sequence shown here is derived from an EMBL/GenBank/DDBJ whole genome shotgun (WGS) entry which is preliminary data.</text>
</comment>
<proteinExistence type="predicted"/>
<dbReference type="Proteomes" id="UP000813444">
    <property type="component" value="Unassembled WGS sequence"/>
</dbReference>
<gene>
    <name evidence="2" type="ORF">B0I35DRAFT_220743</name>
</gene>
<accession>A0A8K0SWE6</accession>
<sequence>MALASGTSIARFSGCQLLSLAPPFCVLPSHTDVARAKSRGWGQRSAPPSPHLGSPPALALSQSAHLSPPPPLRPRGKSSPTGVVPRAKTALGQVLCIHLNGHRRTKHDKVRVRRGERILER</sequence>
<name>A0A8K0SWE6_9HYPO</name>
<organism evidence="2 3">
    <name type="scientific">Stachybotrys elegans</name>
    <dbReference type="NCBI Taxonomy" id="80388"/>
    <lineage>
        <taxon>Eukaryota</taxon>
        <taxon>Fungi</taxon>
        <taxon>Dikarya</taxon>
        <taxon>Ascomycota</taxon>
        <taxon>Pezizomycotina</taxon>
        <taxon>Sordariomycetes</taxon>
        <taxon>Hypocreomycetidae</taxon>
        <taxon>Hypocreales</taxon>
        <taxon>Stachybotryaceae</taxon>
        <taxon>Stachybotrys</taxon>
    </lineage>
</organism>
<dbReference type="AlphaFoldDB" id="A0A8K0SWE6"/>
<dbReference type="EMBL" id="JAGPNK010000006">
    <property type="protein sequence ID" value="KAH7319798.1"/>
    <property type="molecule type" value="Genomic_DNA"/>
</dbReference>
<keyword evidence="3" id="KW-1185">Reference proteome</keyword>
<evidence type="ECO:0000256" key="1">
    <source>
        <dbReference type="SAM" id="MobiDB-lite"/>
    </source>
</evidence>